<organism evidence="4 5">
    <name type="scientific">Flavivirga aquimarina</name>
    <dbReference type="NCBI Taxonomy" id="2027862"/>
    <lineage>
        <taxon>Bacteria</taxon>
        <taxon>Pseudomonadati</taxon>
        <taxon>Bacteroidota</taxon>
        <taxon>Flavobacteriia</taxon>
        <taxon>Flavobacteriales</taxon>
        <taxon>Flavobacteriaceae</taxon>
        <taxon>Flavivirga</taxon>
    </lineage>
</organism>
<feature type="transmembrane region" description="Helical" evidence="1">
    <location>
        <begin position="83"/>
        <end position="104"/>
    </location>
</feature>
<protein>
    <submittedName>
        <fullName evidence="4">DUF4974 domain-containing protein</fullName>
    </submittedName>
</protein>
<name>A0ABT8W8S8_9FLAO</name>
<dbReference type="PANTHER" id="PTHR30273">
    <property type="entry name" value="PERIPLASMIC SIGNAL SENSOR AND SIGMA FACTOR ACTIVATOR FECR-RELATED"/>
    <property type="match status" value="1"/>
</dbReference>
<dbReference type="RefSeq" id="WP_303277226.1">
    <property type="nucleotide sequence ID" value="NZ_JAUOEK010000075.1"/>
</dbReference>
<dbReference type="Pfam" id="PF04773">
    <property type="entry name" value="FecR"/>
    <property type="match status" value="1"/>
</dbReference>
<dbReference type="PIRSF" id="PIRSF018266">
    <property type="entry name" value="FecR"/>
    <property type="match status" value="1"/>
</dbReference>
<sequence length="350" mass="40404">MENTEIEHIIAKSFTKVLKKHEQVILNEWIGESSENRDKYDNYKQLWEKSGALITPGIVDVEAALTKTKKRIGEFHHRKRRRFYAPAAVITLLISIAFLVKYAINSNVLLKGNEEIVFQEVKAAYGTKTKLLLADGTNIWLNSGSTLRFPISFNKAKERRVYLDGEGYFEVAKDESKPFFVNTKKVNVKVHGTSFNVSSYDDYNSMSVALVDGKVSLIQKYQGKQKDIMELKSLDVATCNFEKGTINRSSETKIEKYTSWKDGYMVFYGDSIDYIIKRLERWYNIDIVIEDEELLQYAFTATFRDEPLEQMLDLLGLSSPMEYKIIPSRKLNDNTFSVRKVILSKKRTNN</sequence>
<dbReference type="InterPro" id="IPR012373">
    <property type="entry name" value="Ferrdict_sens_TM"/>
</dbReference>
<keyword evidence="1" id="KW-1133">Transmembrane helix</keyword>
<evidence type="ECO:0000313" key="4">
    <source>
        <dbReference type="EMBL" id="MDO5969531.1"/>
    </source>
</evidence>
<dbReference type="Gene3D" id="2.60.120.1440">
    <property type="match status" value="1"/>
</dbReference>
<feature type="domain" description="FecR protein" evidence="2">
    <location>
        <begin position="121"/>
        <end position="215"/>
    </location>
</feature>
<dbReference type="Gene3D" id="3.55.50.30">
    <property type="match status" value="1"/>
</dbReference>
<dbReference type="EMBL" id="JAUOEK010000075">
    <property type="protein sequence ID" value="MDO5969531.1"/>
    <property type="molecule type" value="Genomic_DNA"/>
</dbReference>
<evidence type="ECO:0000313" key="5">
    <source>
        <dbReference type="Proteomes" id="UP001176883"/>
    </source>
</evidence>
<dbReference type="Proteomes" id="UP001176883">
    <property type="component" value="Unassembled WGS sequence"/>
</dbReference>
<proteinExistence type="predicted"/>
<accession>A0ABT8W8S8</accession>
<keyword evidence="1" id="KW-0472">Membrane</keyword>
<dbReference type="PANTHER" id="PTHR30273:SF2">
    <property type="entry name" value="PROTEIN FECR"/>
    <property type="match status" value="1"/>
</dbReference>
<dbReference type="InterPro" id="IPR006860">
    <property type="entry name" value="FecR"/>
</dbReference>
<dbReference type="InterPro" id="IPR032508">
    <property type="entry name" value="FecR_C"/>
</dbReference>
<comment type="caution">
    <text evidence="4">The sequence shown here is derived from an EMBL/GenBank/DDBJ whole genome shotgun (WGS) entry which is preliminary data.</text>
</comment>
<evidence type="ECO:0000256" key="1">
    <source>
        <dbReference type="SAM" id="Phobius"/>
    </source>
</evidence>
<evidence type="ECO:0000259" key="2">
    <source>
        <dbReference type="Pfam" id="PF04773"/>
    </source>
</evidence>
<keyword evidence="5" id="KW-1185">Reference proteome</keyword>
<feature type="domain" description="Protein FecR C-terminal" evidence="3">
    <location>
        <begin position="264"/>
        <end position="325"/>
    </location>
</feature>
<gene>
    <name evidence="4" type="ORF">Q4Q35_06910</name>
</gene>
<keyword evidence="1" id="KW-0812">Transmembrane</keyword>
<dbReference type="Pfam" id="PF16344">
    <property type="entry name" value="FecR_C"/>
    <property type="match status" value="1"/>
</dbReference>
<evidence type="ECO:0000259" key="3">
    <source>
        <dbReference type="Pfam" id="PF16344"/>
    </source>
</evidence>
<reference evidence="4" key="1">
    <citation type="submission" date="2023-07" db="EMBL/GenBank/DDBJ databases">
        <title>Two novel species in the genus Flavivirga.</title>
        <authorList>
            <person name="Kwon K."/>
        </authorList>
    </citation>
    <scope>NUCLEOTIDE SEQUENCE</scope>
    <source>
        <strain evidence="4">KCTC 52353</strain>
    </source>
</reference>